<dbReference type="InterPro" id="IPR001279">
    <property type="entry name" value="Metallo-B-lactamas"/>
</dbReference>
<reference evidence="2 3" key="1">
    <citation type="submission" date="2022-06" db="EMBL/GenBank/DDBJ databases">
        <authorList>
            <person name="Jeon C.O."/>
        </authorList>
    </citation>
    <scope>NUCLEOTIDE SEQUENCE [LARGE SCALE GENOMIC DNA]</scope>
    <source>
        <strain evidence="2 3">KCTC 13943</strain>
    </source>
</reference>
<dbReference type="Gene3D" id="3.60.15.30">
    <property type="entry name" value="Metallo-beta-lactamase domain"/>
    <property type="match status" value="1"/>
</dbReference>
<evidence type="ECO:0000259" key="1">
    <source>
        <dbReference type="Pfam" id="PF00753"/>
    </source>
</evidence>
<dbReference type="Proteomes" id="UP001523262">
    <property type="component" value="Unassembled WGS sequence"/>
</dbReference>
<feature type="domain" description="Metallo-beta-lactamase" evidence="1">
    <location>
        <begin position="4"/>
        <end position="54"/>
    </location>
</feature>
<dbReference type="PANTHER" id="PTHR43223">
    <property type="entry name" value="ALKYL/ARYL-SULFATASE"/>
    <property type="match status" value="1"/>
</dbReference>
<name>A0ABT0WD52_9BACI</name>
<comment type="caution">
    <text evidence="2">The sequence shown here is derived from an EMBL/GenBank/DDBJ whole genome shotgun (WGS) entry which is preliminary data.</text>
</comment>
<dbReference type="Pfam" id="PF00753">
    <property type="entry name" value="Lactamase_B"/>
    <property type="match status" value="1"/>
</dbReference>
<organism evidence="2 3">
    <name type="scientific">Neobacillus pocheonensis</name>
    <dbReference type="NCBI Taxonomy" id="363869"/>
    <lineage>
        <taxon>Bacteria</taxon>
        <taxon>Bacillati</taxon>
        <taxon>Bacillota</taxon>
        <taxon>Bacilli</taxon>
        <taxon>Bacillales</taxon>
        <taxon>Bacillaceae</taxon>
        <taxon>Neobacillus</taxon>
    </lineage>
</organism>
<dbReference type="PANTHER" id="PTHR43223:SF1">
    <property type="entry name" value="ALKYL_ARYL-SULFATASE BDS1"/>
    <property type="match status" value="1"/>
</dbReference>
<dbReference type="EMBL" id="JAMQCR010000002">
    <property type="protein sequence ID" value="MCM2534251.1"/>
    <property type="molecule type" value="Genomic_DNA"/>
</dbReference>
<gene>
    <name evidence="2" type="ORF">NDK43_20235</name>
</gene>
<protein>
    <submittedName>
        <fullName evidence="2">MBL fold metallo-hydrolase</fullName>
    </submittedName>
</protein>
<evidence type="ECO:0000313" key="2">
    <source>
        <dbReference type="EMBL" id="MCM2534251.1"/>
    </source>
</evidence>
<sequence length="68" mass="7655">MVCDTAVSVEAAKAAMELYYKHRPRKPVTAIIISQSHIDHWGGIQAVHQYAENVDIPIIVQNILQMKL</sequence>
<dbReference type="InterPro" id="IPR052195">
    <property type="entry name" value="Bact_Alkyl/Aryl-Sulfatase"/>
</dbReference>
<proteinExistence type="predicted"/>
<keyword evidence="3" id="KW-1185">Reference proteome</keyword>
<dbReference type="InterPro" id="IPR036866">
    <property type="entry name" value="RibonucZ/Hydroxyglut_hydro"/>
</dbReference>
<accession>A0ABT0WD52</accession>
<evidence type="ECO:0000313" key="3">
    <source>
        <dbReference type="Proteomes" id="UP001523262"/>
    </source>
</evidence>
<dbReference type="SUPFAM" id="SSF56281">
    <property type="entry name" value="Metallo-hydrolase/oxidoreductase"/>
    <property type="match status" value="1"/>
</dbReference>